<dbReference type="SUPFAM" id="SSF52540">
    <property type="entry name" value="P-loop containing nucleoside triphosphate hydrolases"/>
    <property type="match status" value="1"/>
</dbReference>
<evidence type="ECO:0000256" key="4">
    <source>
        <dbReference type="ARBA" id="ARBA00022840"/>
    </source>
</evidence>
<sequence length="330" mass="37161">MLELRNISQASATQRAGRAGRTRKGFYYRLYTKESFDFMEPTTPPAIRRENVDSLVLKLVDAGYRKIVDFDWTDAPHPESLLRAVQDLNGWGFLEDDGKITRSGRLAAKCPLSPAWYRAIEIGADLGCSTEIVDIAISCSSQNSIFVRPPEALINVAEAARGAFMHPMSDHITLLNAFNAYMHTRRMLEGEEDLETALRHWCMVNFLSMEALEEVHLARRTSNTKIKAFYALATNELSIAKTLATAFFTHIAIHHTDADHEWVVYTSLLLSGGKQYLQQATAISAELLVDLPFFRYARLPKRSNGMFRQNNVKEALERARSSTQADNGVN</sequence>
<keyword evidence="7" id="KW-1185">Reference proteome</keyword>
<evidence type="ECO:0000256" key="1">
    <source>
        <dbReference type="ARBA" id="ARBA00022741"/>
    </source>
</evidence>
<comment type="caution">
    <text evidence="6">The sequence shown here is derived from an EMBL/GenBank/DDBJ whole genome shotgun (WGS) entry which is preliminary data.</text>
</comment>
<keyword evidence="2" id="KW-0378">Hydrolase</keyword>
<dbReference type="Gene3D" id="3.40.50.300">
    <property type="entry name" value="P-loop containing nucleotide triphosphate hydrolases"/>
    <property type="match status" value="1"/>
</dbReference>
<keyword evidence="4" id="KW-0067">ATP-binding</keyword>
<feature type="domain" description="Helicase-associated" evidence="5">
    <location>
        <begin position="83"/>
        <end position="175"/>
    </location>
</feature>
<evidence type="ECO:0000259" key="5">
    <source>
        <dbReference type="SMART" id="SM00847"/>
    </source>
</evidence>
<dbReference type="PANTHER" id="PTHR18934">
    <property type="entry name" value="ATP-DEPENDENT RNA HELICASE"/>
    <property type="match status" value="1"/>
</dbReference>
<dbReference type="EMBL" id="CABFNS010000837">
    <property type="protein sequence ID" value="VUC31787.1"/>
    <property type="molecule type" value="Genomic_DNA"/>
</dbReference>
<dbReference type="InterPro" id="IPR027417">
    <property type="entry name" value="P-loop_NTPase"/>
</dbReference>
<protein>
    <recommendedName>
        <fullName evidence="5">Helicase-associated domain-containing protein</fullName>
    </recommendedName>
</protein>
<dbReference type="InterPro" id="IPR007502">
    <property type="entry name" value="Helicase-assoc_dom"/>
</dbReference>
<evidence type="ECO:0000256" key="2">
    <source>
        <dbReference type="ARBA" id="ARBA00022801"/>
    </source>
</evidence>
<dbReference type="SMART" id="SM00847">
    <property type="entry name" value="HA2"/>
    <property type="match status" value="1"/>
</dbReference>
<gene>
    <name evidence="6" type="ORF">CLO192961_LOCUS315640</name>
</gene>
<proteinExistence type="predicted"/>
<evidence type="ECO:0000313" key="7">
    <source>
        <dbReference type="Proteomes" id="UP000766486"/>
    </source>
</evidence>
<keyword evidence="1" id="KW-0547">Nucleotide-binding</keyword>
<accession>A0ABY6UNR0</accession>
<keyword evidence="3" id="KW-0347">Helicase</keyword>
<name>A0ABY6UNR0_BIOOC</name>
<dbReference type="Proteomes" id="UP000766486">
    <property type="component" value="Unassembled WGS sequence"/>
</dbReference>
<evidence type="ECO:0000256" key="3">
    <source>
        <dbReference type="ARBA" id="ARBA00022806"/>
    </source>
</evidence>
<evidence type="ECO:0000313" key="6">
    <source>
        <dbReference type="EMBL" id="VUC31787.1"/>
    </source>
</evidence>
<dbReference type="PANTHER" id="PTHR18934:SF99">
    <property type="entry name" value="ATP-DEPENDENT RNA HELICASE DHX37-RELATED"/>
    <property type="match status" value="1"/>
</dbReference>
<organism evidence="6 7">
    <name type="scientific">Bionectria ochroleuca</name>
    <name type="common">Gliocladium roseum</name>
    <dbReference type="NCBI Taxonomy" id="29856"/>
    <lineage>
        <taxon>Eukaryota</taxon>
        <taxon>Fungi</taxon>
        <taxon>Dikarya</taxon>
        <taxon>Ascomycota</taxon>
        <taxon>Pezizomycotina</taxon>
        <taxon>Sordariomycetes</taxon>
        <taxon>Hypocreomycetidae</taxon>
        <taxon>Hypocreales</taxon>
        <taxon>Bionectriaceae</taxon>
        <taxon>Clonostachys</taxon>
    </lineage>
</organism>
<reference evidence="6 7" key="1">
    <citation type="submission" date="2019-06" db="EMBL/GenBank/DDBJ databases">
        <authorList>
            <person name="Broberg M."/>
        </authorList>
    </citation>
    <scope>NUCLEOTIDE SEQUENCE [LARGE SCALE GENOMIC DNA]</scope>
</reference>
<dbReference type="Gene3D" id="1.20.120.1080">
    <property type="match status" value="1"/>
</dbReference>